<evidence type="ECO:0000313" key="5">
    <source>
        <dbReference type="Proteomes" id="UP000288079"/>
    </source>
</evidence>
<dbReference type="InterPro" id="IPR054331">
    <property type="entry name" value="LiaF_TM"/>
</dbReference>
<feature type="domain" description="LiaF transmembrane" evidence="3">
    <location>
        <begin position="19"/>
        <end position="113"/>
    </location>
</feature>
<dbReference type="Pfam" id="PF22570">
    <property type="entry name" value="LiaF-TM"/>
    <property type="match status" value="1"/>
</dbReference>
<dbReference type="InterPro" id="IPR024425">
    <property type="entry name" value="LiaF-like_C"/>
</dbReference>
<name>A0A401M013_9BACE</name>
<dbReference type="Proteomes" id="UP000288079">
    <property type="component" value="Unassembled WGS sequence"/>
</dbReference>
<feature type="transmembrane region" description="Helical" evidence="1">
    <location>
        <begin position="12"/>
        <end position="32"/>
    </location>
</feature>
<dbReference type="PANTHER" id="PTHR40763:SF5">
    <property type="entry name" value="MEMBRANE PROTEIN"/>
    <property type="match status" value="1"/>
</dbReference>
<feature type="domain" description="Cell wall-active antibiotics response LiaF-like C-terminal" evidence="2">
    <location>
        <begin position="175"/>
        <end position="231"/>
    </location>
</feature>
<feature type="transmembrane region" description="Helical" evidence="1">
    <location>
        <begin position="66"/>
        <end position="85"/>
    </location>
</feature>
<accession>A0A401M013</accession>
<feature type="transmembrane region" description="Helical" evidence="1">
    <location>
        <begin position="91"/>
        <end position="109"/>
    </location>
</feature>
<dbReference type="AlphaFoldDB" id="A0A401M013"/>
<comment type="caution">
    <text evidence="4">The sequence shown here is derived from an EMBL/GenBank/DDBJ whole genome shotgun (WGS) entry which is preliminary data.</text>
</comment>
<gene>
    <name evidence="4" type="ORF">KGMB02408_39590</name>
</gene>
<reference evidence="4 5" key="1">
    <citation type="submission" date="2018-10" db="EMBL/GenBank/DDBJ databases">
        <title>Draft Genome Sequence of Bacteroides sp. KCTC 15687.</title>
        <authorList>
            <person name="Yu S.Y."/>
            <person name="Kim J.S."/>
            <person name="Oh B.S."/>
            <person name="Park S.H."/>
            <person name="Kang S.W."/>
            <person name="Park J.E."/>
            <person name="Choi S.H."/>
            <person name="Han K.I."/>
            <person name="Lee K.C."/>
            <person name="Eom M.K."/>
            <person name="Suh M.K."/>
            <person name="Lee D.H."/>
            <person name="Yoon H."/>
            <person name="Kim B."/>
            <person name="Yang S.J."/>
            <person name="Lee J.S."/>
            <person name="Lee J.H."/>
        </authorList>
    </citation>
    <scope>NUCLEOTIDE SEQUENCE [LARGE SCALE GENOMIC DNA]</scope>
    <source>
        <strain evidence="4 5">KCTC 15687</strain>
    </source>
</reference>
<dbReference type="PANTHER" id="PTHR40763">
    <property type="entry name" value="MEMBRANE PROTEIN-RELATED"/>
    <property type="match status" value="1"/>
</dbReference>
<evidence type="ECO:0000313" key="4">
    <source>
        <dbReference type="EMBL" id="GCB37014.1"/>
    </source>
</evidence>
<organism evidence="4 5">
    <name type="scientific">Bacteroides faecalis</name>
    <dbReference type="NCBI Taxonomy" id="2447885"/>
    <lineage>
        <taxon>Bacteria</taxon>
        <taxon>Pseudomonadati</taxon>
        <taxon>Bacteroidota</taxon>
        <taxon>Bacteroidia</taxon>
        <taxon>Bacteroidales</taxon>
        <taxon>Bacteroidaceae</taxon>
        <taxon>Bacteroides</taxon>
    </lineage>
</organism>
<dbReference type="OrthoDB" id="129627at2"/>
<feature type="transmembrane region" description="Helical" evidence="1">
    <location>
        <begin position="38"/>
        <end position="59"/>
    </location>
</feature>
<evidence type="ECO:0000256" key="1">
    <source>
        <dbReference type="SAM" id="Phobius"/>
    </source>
</evidence>
<keyword evidence="1" id="KW-0472">Membrane</keyword>
<keyword evidence="5" id="KW-1185">Reference proteome</keyword>
<dbReference type="EMBL" id="BHWB01000018">
    <property type="protein sequence ID" value="GCB37014.1"/>
    <property type="molecule type" value="Genomic_DNA"/>
</dbReference>
<keyword evidence="1" id="KW-0812">Transmembrane</keyword>
<evidence type="ECO:0000259" key="3">
    <source>
        <dbReference type="Pfam" id="PF22570"/>
    </source>
</evidence>
<dbReference type="RefSeq" id="WP_125042476.1">
    <property type="nucleotide sequence ID" value="NZ_BHWB01000018.1"/>
</dbReference>
<sequence length="261" mass="29188">MEPIQKKSSDAGFSGKILIASLFIISGILLFARNVGWITTDLFDIIVSWYSLLIILGIYSMFRCHIISGLILLLIGVYFLLGGLSCLPENAQAMVWPVALIIAGILLLFKSHRMGPWGHGPMAHHHREWMRHKRRPGMNFMENQQQSESVDGFLHSENVWGTARHAVLDELFKGAAVHTSFGGTTIDLRHTHIAPGETYIDLDCSWGGVEIYVPSDWKVVFKCNTFFGGCDDKRWQGGKINKECILVIRGTLSFGGIEVKD</sequence>
<dbReference type="Pfam" id="PF09922">
    <property type="entry name" value="LiaF-like_C"/>
    <property type="match status" value="1"/>
</dbReference>
<protein>
    <submittedName>
        <fullName evidence="4">Membrane protein</fullName>
    </submittedName>
</protein>
<keyword evidence="1" id="KW-1133">Transmembrane helix</keyword>
<proteinExistence type="predicted"/>
<evidence type="ECO:0000259" key="2">
    <source>
        <dbReference type="Pfam" id="PF09922"/>
    </source>
</evidence>